<protein>
    <submittedName>
        <fullName evidence="2">Os01g0916950 protein</fullName>
    </submittedName>
</protein>
<dbReference type="AlphaFoldDB" id="A0A0P0VC05"/>
<keyword evidence="3" id="KW-1185">Reference proteome</keyword>
<sequence>MMSASTEPTSPRCASSTNSTESRATRHFCGGSGGAHHRPAELVEEARHGDRIGDAEGGGGGGLALPLAEALLRDVLVVGRLERGRHGGVGGGDGVRVLGNLGFHVRGGGRGGGEGAEAAAAAAVGRERDAPRGGGGGGGEGRRRRWRSAR</sequence>
<name>A0A0P0VC05_ORYSJ</name>
<reference evidence="2 3" key="3">
    <citation type="journal article" date="2013" name="Rice">
        <title>Improvement of the Oryza sativa Nipponbare reference genome using next generation sequence and optical map data.</title>
        <authorList>
            <person name="Kawahara Y."/>
            <person name="de la Bastide M."/>
            <person name="Hamilton J.P."/>
            <person name="Kanamori H."/>
            <person name="McCombie W.R."/>
            <person name="Ouyang S."/>
            <person name="Schwartz D.C."/>
            <person name="Tanaka T."/>
            <person name="Wu J."/>
            <person name="Zhou S."/>
            <person name="Childs K.L."/>
            <person name="Davidson R.M."/>
            <person name="Lin H."/>
            <person name="Quesada-Ocampo L."/>
            <person name="Vaillancourt B."/>
            <person name="Sakai H."/>
            <person name="Lee S.S."/>
            <person name="Kim J."/>
            <person name="Numa H."/>
            <person name="Itoh T."/>
            <person name="Buell C.R."/>
            <person name="Matsumoto T."/>
        </authorList>
    </citation>
    <scope>NUCLEOTIDE SEQUENCE [LARGE SCALE GENOMIC DNA]</scope>
    <source>
        <strain evidence="3">cv. Nipponbare</strain>
    </source>
</reference>
<dbReference type="EMBL" id="AP014957">
    <property type="protein sequence ID" value="BAS75893.1"/>
    <property type="molecule type" value="Genomic_DNA"/>
</dbReference>
<evidence type="ECO:0000256" key="1">
    <source>
        <dbReference type="SAM" id="MobiDB-lite"/>
    </source>
</evidence>
<feature type="non-terminal residue" evidence="2">
    <location>
        <position position="150"/>
    </location>
</feature>
<feature type="region of interest" description="Disordered" evidence="1">
    <location>
        <begin position="105"/>
        <end position="150"/>
    </location>
</feature>
<reference evidence="3" key="1">
    <citation type="journal article" date="2005" name="Nature">
        <title>The map-based sequence of the rice genome.</title>
        <authorList>
            <consortium name="International rice genome sequencing project (IRGSP)"/>
            <person name="Matsumoto T."/>
            <person name="Wu J."/>
            <person name="Kanamori H."/>
            <person name="Katayose Y."/>
            <person name="Fujisawa M."/>
            <person name="Namiki N."/>
            <person name="Mizuno H."/>
            <person name="Yamamoto K."/>
            <person name="Antonio B.A."/>
            <person name="Baba T."/>
            <person name="Sakata K."/>
            <person name="Nagamura Y."/>
            <person name="Aoki H."/>
            <person name="Arikawa K."/>
            <person name="Arita K."/>
            <person name="Bito T."/>
            <person name="Chiden Y."/>
            <person name="Fujitsuka N."/>
            <person name="Fukunaka R."/>
            <person name="Hamada M."/>
            <person name="Harada C."/>
            <person name="Hayashi A."/>
            <person name="Hijishita S."/>
            <person name="Honda M."/>
            <person name="Hosokawa S."/>
            <person name="Ichikawa Y."/>
            <person name="Idonuma A."/>
            <person name="Iijima M."/>
            <person name="Ikeda M."/>
            <person name="Ikeno M."/>
            <person name="Ito K."/>
            <person name="Ito S."/>
            <person name="Ito T."/>
            <person name="Ito Y."/>
            <person name="Ito Y."/>
            <person name="Iwabuchi A."/>
            <person name="Kamiya K."/>
            <person name="Karasawa W."/>
            <person name="Kurita K."/>
            <person name="Katagiri S."/>
            <person name="Kikuta A."/>
            <person name="Kobayashi H."/>
            <person name="Kobayashi N."/>
            <person name="Machita K."/>
            <person name="Maehara T."/>
            <person name="Masukawa M."/>
            <person name="Mizubayashi T."/>
            <person name="Mukai Y."/>
            <person name="Nagasaki H."/>
            <person name="Nagata Y."/>
            <person name="Naito S."/>
            <person name="Nakashima M."/>
            <person name="Nakama Y."/>
            <person name="Nakamichi Y."/>
            <person name="Nakamura M."/>
            <person name="Meguro A."/>
            <person name="Negishi M."/>
            <person name="Ohta I."/>
            <person name="Ohta T."/>
            <person name="Okamoto M."/>
            <person name="Ono N."/>
            <person name="Saji S."/>
            <person name="Sakaguchi M."/>
            <person name="Sakai K."/>
            <person name="Shibata M."/>
            <person name="Shimokawa T."/>
            <person name="Song J."/>
            <person name="Takazaki Y."/>
            <person name="Terasawa K."/>
            <person name="Tsugane M."/>
            <person name="Tsuji K."/>
            <person name="Ueda S."/>
            <person name="Waki K."/>
            <person name="Yamagata H."/>
            <person name="Yamamoto M."/>
            <person name="Yamamoto S."/>
            <person name="Yamane H."/>
            <person name="Yoshiki S."/>
            <person name="Yoshihara R."/>
            <person name="Yukawa K."/>
            <person name="Zhong H."/>
            <person name="Yano M."/>
            <person name="Yuan Q."/>
            <person name="Ouyang S."/>
            <person name="Liu J."/>
            <person name="Jones K.M."/>
            <person name="Gansberger K."/>
            <person name="Moffat K."/>
            <person name="Hill J."/>
            <person name="Bera J."/>
            <person name="Fadrosh D."/>
            <person name="Jin S."/>
            <person name="Johri S."/>
            <person name="Kim M."/>
            <person name="Overton L."/>
            <person name="Reardon M."/>
            <person name="Tsitrin T."/>
            <person name="Vuong H."/>
            <person name="Weaver B."/>
            <person name="Ciecko A."/>
            <person name="Tallon L."/>
            <person name="Jackson J."/>
            <person name="Pai G."/>
            <person name="Aken S.V."/>
            <person name="Utterback T."/>
            <person name="Reidmuller S."/>
            <person name="Feldblyum T."/>
            <person name="Hsiao J."/>
            <person name="Zismann V."/>
            <person name="Iobst S."/>
            <person name="de Vazeille A.R."/>
            <person name="Buell C.R."/>
            <person name="Ying K."/>
            <person name="Li Y."/>
            <person name="Lu T."/>
            <person name="Huang Y."/>
            <person name="Zhao Q."/>
            <person name="Feng Q."/>
            <person name="Zhang L."/>
            <person name="Zhu J."/>
            <person name="Weng Q."/>
            <person name="Mu J."/>
            <person name="Lu Y."/>
            <person name="Fan D."/>
            <person name="Liu Y."/>
            <person name="Guan J."/>
            <person name="Zhang Y."/>
            <person name="Yu S."/>
            <person name="Liu X."/>
            <person name="Zhang Y."/>
            <person name="Hong G."/>
            <person name="Han B."/>
            <person name="Choisne N."/>
            <person name="Demange N."/>
            <person name="Orjeda G."/>
            <person name="Samain S."/>
            <person name="Cattolico L."/>
            <person name="Pelletier E."/>
            <person name="Couloux A."/>
            <person name="Segurens B."/>
            <person name="Wincker P."/>
            <person name="D'Hont A."/>
            <person name="Scarpelli C."/>
            <person name="Weissenbach J."/>
            <person name="Salanoubat M."/>
            <person name="Quetier F."/>
            <person name="Yu Y."/>
            <person name="Kim H.R."/>
            <person name="Rambo T."/>
            <person name="Currie J."/>
            <person name="Collura K."/>
            <person name="Luo M."/>
            <person name="Yang T."/>
            <person name="Ammiraju J.S.S."/>
            <person name="Engler F."/>
            <person name="Soderlund C."/>
            <person name="Wing R.A."/>
            <person name="Palmer L.E."/>
            <person name="de la Bastide M."/>
            <person name="Spiegel L."/>
            <person name="Nascimento L."/>
            <person name="Zutavern T."/>
            <person name="O'Shaughnessy A."/>
            <person name="Dike S."/>
            <person name="Dedhia N."/>
            <person name="Preston R."/>
            <person name="Balija V."/>
            <person name="McCombie W.R."/>
            <person name="Chow T."/>
            <person name="Chen H."/>
            <person name="Chung M."/>
            <person name="Chen C."/>
            <person name="Shaw J."/>
            <person name="Wu H."/>
            <person name="Hsiao K."/>
            <person name="Chao Y."/>
            <person name="Chu M."/>
            <person name="Cheng C."/>
            <person name="Hour A."/>
            <person name="Lee P."/>
            <person name="Lin S."/>
            <person name="Lin Y."/>
            <person name="Liou J."/>
            <person name="Liu S."/>
            <person name="Hsing Y."/>
            <person name="Raghuvanshi S."/>
            <person name="Mohanty A."/>
            <person name="Bharti A.K."/>
            <person name="Gaur A."/>
            <person name="Gupta V."/>
            <person name="Kumar D."/>
            <person name="Ravi V."/>
            <person name="Vij S."/>
            <person name="Kapur A."/>
            <person name="Khurana P."/>
            <person name="Khurana P."/>
            <person name="Khurana J.P."/>
            <person name="Tyagi A.K."/>
            <person name="Gaikwad K."/>
            <person name="Singh A."/>
            <person name="Dalal V."/>
            <person name="Srivastava S."/>
            <person name="Dixit A."/>
            <person name="Pal A.K."/>
            <person name="Ghazi I.A."/>
            <person name="Yadav M."/>
            <person name="Pandit A."/>
            <person name="Bhargava A."/>
            <person name="Sureshbabu K."/>
            <person name="Batra K."/>
            <person name="Sharma T.R."/>
            <person name="Mohapatra T."/>
            <person name="Singh N.K."/>
            <person name="Messing J."/>
            <person name="Nelson A.B."/>
            <person name="Fuks G."/>
            <person name="Kavchok S."/>
            <person name="Keizer G."/>
            <person name="Linton E."/>
            <person name="Llaca V."/>
            <person name="Song R."/>
            <person name="Tanyolac B."/>
            <person name="Young S."/>
            <person name="Ho-Il K."/>
            <person name="Hahn J.H."/>
            <person name="Sangsakoo G."/>
            <person name="Vanavichit A."/>
            <person name="de Mattos Luiz.A.T."/>
            <person name="Zimmer P.D."/>
            <person name="Malone G."/>
            <person name="Dellagostin O."/>
            <person name="de Oliveira A.C."/>
            <person name="Bevan M."/>
            <person name="Bancroft I."/>
            <person name="Minx P."/>
            <person name="Cordum H."/>
            <person name="Wilson R."/>
            <person name="Cheng Z."/>
            <person name="Jin W."/>
            <person name="Jiang J."/>
            <person name="Leong S.A."/>
            <person name="Iwama H."/>
            <person name="Gojobori T."/>
            <person name="Itoh T."/>
            <person name="Niimura Y."/>
            <person name="Fujii Y."/>
            <person name="Habara T."/>
            <person name="Sakai H."/>
            <person name="Sato Y."/>
            <person name="Wilson G."/>
            <person name="Kumar K."/>
            <person name="McCouch S."/>
            <person name="Juretic N."/>
            <person name="Hoen D."/>
            <person name="Wright S."/>
            <person name="Bruskiewich R."/>
            <person name="Bureau T."/>
            <person name="Miyao A."/>
            <person name="Hirochika H."/>
            <person name="Nishikawa T."/>
            <person name="Kadowaki K."/>
            <person name="Sugiura M."/>
            <person name="Burr B."/>
            <person name="Sasaki T."/>
        </authorList>
    </citation>
    <scope>NUCLEOTIDE SEQUENCE [LARGE SCALE GENOMIC DNA]</scope>
    <source>
        <strain evidence="3">cv. Nipponbare</strain>
    </source>
</reference>
<reference evidence="2 3" key="2">
    <citation type="journal article" date="2013" name="Plant Cell Physiol.">
        <title>Rice Annotation Project Database (RAP-DB): an integrative and interactive database for rice genomics.</title>
        <authorList>
            <person name="Sakai H."/>
            <person name="Lee S.S."/>
            <person name="Tanaka T."/>
            <person name="Numa H."/>
            <person name="Kim J."/>
            <person name="Kawahara Y."/>
            <person name="Wakimoto H."/>
            <person name="Yang C.C."/>
            <person name="Iwamoto M."/>
            <person name="Abe T."/>
            <person name="Yamada Y."/>
            <person name="Muto A."/>
            <person name="Inokuchi H."/>
            <person name="Ikemura T."/>
            <person name="Matsumoto T."/>
            <person name="Sasaki T."/>
            <person name="Itoh T."/>
        </authorList>
    </citation>
    <scope>NUCLEOTIDE SEQUENCE [LARGE SCALE GENOMIC DNA]</scope>
    <source>
        <strain evidence="3">cv. Nipponbare</strain>
    </source>
</reference>
<proteinExistence type="predicted"/>
<feature type="compositionally biased region" description="Gly residues" evidence="1">
    <location>
        <begin position="105"/>
        <end position="115"/>
    </location>
</feature>
<organism evidence="2 3">
    <name type="scientific">Oryza sativa subsp. japonica</name>
    <name type="common">Rice</name>
    <dbReference type="NCBI Taxonomy" id="39947"/>
    <lineage>
        <taxon>Eukaryota</taxon>
        <taxon>Viridiplantae</taxon>
        <taxon>Streptophyta</taxon>
        <taxon>Embryophyta</taxon>
        <taxon>Tracheophyta</taxon>
        <taxon>Spermatophyta</taxon>
        <taxon>Magnoliopsida</taxon>
        <taxon>Liliopsida</taxon>
        <taxon>Poales</taxon>
        <taxon>Poaceae</taxon>
        <taxon>BOP clade</taxon>
        <taxon>Oryzoideae</taxon>
        <taxon>Oryzeae</taxon>
        <taxon>Oryzinae</taxon>
        <taxon>Oryza</taxon>
        <taxon>Oryza sativa</taxon>
    </lineage>
</organism>
<feature type="compositionally biased region" description="Polar residues" evidence="1">
    <location>
        <begin position="1"/>
        <end position="22"/>
    </location>
</feature>
<accession>A0A0P0VC05</accession>
<dbReference type="InParanoid" id="A0A0P0VC05"/>
<feature type="region of interest" description="Disordered" evidence="1">
    <location>
        <begin position="1"/>
        <end position="37"/>
    </location>
</feature>
<gene>
    <name evidence="2" type="ordered locus">Os01g0916950</name>
    <name evidence="2" type="ORF">OSNPB_010916950</name>
</gene>
<evidence type="ECO:0000313" key="3">
    <source>
        <dbReference type="Proteomes" id="UP000059680"/>
    </source>
</evidence>
<dbReference type="Proteomes" id="UP000059680">
    <property type="component" value="Chromosome 1"/>
</dbReference>
<dbReference type="PaxDb" id="39947-A0A0P0VC05"/>
<evidence type="ECO:0000313" key="2">
    <source>
        <dbReference type="EMBL" id="BAS75893.1"/>
    </source>
</evidence>